<dbReference type="RefSeq" id="WP_346755689.1">
    <property type="nucleotide sequence ID" value="NZ_JAUJEA010000024.1"/>
</dbReference>
<dbReference type="SUPFAM" id="SSF56281">
    <property type="entry name" value="Metallo-hydrolase/oxidoreductase"/>
    <property type="match status" value="1"/>
</dbReference>
<dbReference type="GO" id="GO:0016874">
    <property type="term" value="F:ligase activity"/>
    <property type="evidence" value="ECO:0007669"/>
    <property type="project" value="UniProtKB-KW"/>
</dbReference>
<keyword evidence="2" id="KW-0378">Hydrolase</keyword>
<protein>
    <submittedName>
        <fullName evidence="2">Ligase-associated DNA damage response exonuclease</fullName>
        <ecNumber evidence="2">3.1.-.-</ecNumber>
    </submittedName>
</protein>
<dbReference type="InterPro" id="IPR050698">
    <property type="entry name" value="MBL"/>
</dbReference>
<dbReference type="NCBIfam" id="TIGR04122">
    <property type="entry name" value="Xnuc_lig_assoc"/>
    <property type="match status" value="1"/>
</dbReference>
<dbReference type="PANTHER" id="PTHR11203:SF49">
    <property type="entry name" value="BLL1145 PROTEIN"/>
    <property type="match status" value="1"/>
</dbReference>
<keyword evidence="3" id="KW-1185">Reference proteome</keyword>
<dbReference type="EC" id="3.1.-.-" evidence="2"/>
<comment type="caution">
    <text evidence="2">The sequence shown here is derived from an EMBL/GenBank/DDBJ whole genome shotgun (WGS) entry which is preliminary data.</text>
</comment>
<dbReference type="GO" id="GO:0004527">
    <property type="term" value="F:exonuclease activity"/>
    <property type="evidence" value="ECO:0007669"/>
    <property type="project" value="UniProtKB-KW"/>
</dbReference>
<keyword evidence="2" id="KW-0436">Ligase</keyword>
<organism evidence="2 3">
    <name type="scientific">Splendidivirga corallicola</name>
    <dbReference type="NCBI Taxonomy" id="3051826"/>
    <lineage>
        <taxon>Bacteria</taxon>
        <taxon>Pseudomonadati</taxon>
        <taxon>Bacteroidota</taxon>
        <taxon>Cytophagia</taxon>
        <taxon>Cytophagales</taxon>
        <taxon>Splendidivirgaceae</taxon>
        <taxon>Splendidivirga</taxon>
    </lineage>
</organism>
<feature type="region of interest" description="Disordered" evidence="1">
    <location>
        <begin position="325"/>
        <end position="347"/>
    </location>
</feature>
<dbReference type="PANTHER" id="PTHR11203">
    <property type="entry name" value="CLEAVAGE AND POLYADENYLATION SPECIFICITY FACTOR FAMILY MEMBER"/>
    <property type="match status" value="1"/>
</dbReference>
<evidence type="ECO:0000313" key="2">
    <source>
        <dbReference type="EMBL" id="MDN5205671.1"/>
    </source>
</evidence>
<dbReference type="Gene3D" id="3.60.15.10">
    <property type="entry name" value="Ribonuclease Z/Hydroxyacylglutathione hydrolase-like"/>
    <property type="match status" value="1"/>
</dbReference>
<feature type="compositionally biased region" description="Basic and acidic residues" evidence="1">
    <location>
        <begin position="337"/>
        <end position="347"/>
    </location>
</feature>
<name>A0ABT8KXY2_9BACT</name>
<keyword evidence="2" id="KW-0269">Exonuclease</keyword>
<reference evidence="2" key="1">
    <citation type="submission" date="2023-06" db="EMBL/GenBank/DDBJ databases">
        <title>Genomic of Parafulvivirga corallium.</title>
        <authorList>
            <person name="Wang G."/>
        </authorList>
    </citation>
    <scope>NUCLEOTIDE SEQUENCE</scope>
    <source>
        <strain evidence="2">BMA10</strain>
    </source>
</reference>
<dbReference type="InterPro" id="IPR026360">
    <property type="entry name" value="Xnuc_lig_assoc"/>
</dbReference>
<proteinExistence type="predicted"/>
<dbReference type="EMBL" id="JAUJEA010000024">
    <property type="protein sequence ID" value="MDN5205671.1"/>
    <property type="molecule type" value="Genomic_DNA"/>
</dbReference>
<accession>A0ABT8KXY2</accession>
<gene>
    <name evidence="2" type="ORF">QQ008_30080</name>
</gene>
<dbReference type="Proteomes" id="UP001172082">
    <property type="component" value="Unassembled WGS sequence"/>
</dbReference>
<dbReference type="InterPro" id="IPR036866">
    <property type="entry name" value="RibonucZ/Hydroxyglut_hydro"/>
</dbReference>
<keyword evidence="2" id="KW-0540">Nuclease</keyword>
<evidence type="ECO:0000256" key="1">
    <source>
        <dbReference type="SAM" id="MobiDB-lite"/>
    </source>
</evidence>
<sequence length="347" mass="39386">MGLLQFTKQGIYCERADVYIDPVRSVNKALITHGHADHARSGHKHYLCHKDSAPILKLRLGKKIQVESYGYNDLIQINGVRFSFHPAGHIVGSAQIRVEHKGEIWVVTGDYKLENDGVCIPYEPVKCHHFITECTFGLPIYQWRPQEKVFDEINRWWHQNQQLNQTSVLFGYSLGKAQRLLQNVDESIGPIFTHNTVFKVNETLIEHGISIRSTKSIDRVKDTKNLRKALIIAPQASMDVPWMRKLQPCSVAFASGWMGIRSSRRNRSAGRGFVLSDHADWEELNLAIKESEAEHVIAMHGYTDSFAKWLNENGINATTEKSMIENQQQESDGLSNHSHDTSASKSA</sequence>
<feature type="compositionally biased region" description="Polar residues" evidence="1">
    <location>
        <begin position="325"/>
        <end position="336"/>
    </location>
</feature>
<evidence type="ECO:0000313" key="3">
    <source>
        <dbReference type="Proteomes" id="UP001172082"/>
    </source>
</evidence>